<dbReference type="HOGENOM" id="CLU_188985_0_0_0"/>
<dbReference type="NCBIfam" id="TIGR02762">
    <property type="entry name" value="TraL_TIGR"/>
    <property type="match status" value="1"/>
</dbReference>
<dbReference type="eggNOG" id="ENOG5033BFH">
    <property type="taxonomic scope" value="Bacteria"/>
</dbReference>
<proteinExistence type="predicted"/>
<dbReference type="AlphaFoldDB" id="D4H439"/>
<evidence type="ECO:0000256" key="1">
    <source>
        <dbReference type="SAM" id="Phobius"/>
    </source>
</evidence>
<keyword evidence="1" id="KW-1133">Transmembrane helix</keyword>
<reference evidence="2 3" key="1">
    <citation type="journal article" date="2010" name="Stand. Genomic Sci.">
        <title>Complete genome sequence of Denitrovibrio acetiphilus type strain (N2460).</title>
        <authorList>
            <person name="Kiss H."/>
            <person name="Lang E."/>
            <person name="Lapidus A."/>
            <person name="Copeland A."/>
            <person name="Nolan M."/>
            <person name="Glavina Del Rio T."/>
            <person name="Chen F."/>
            <person name="Lucas S."/>
            <person name="Tice H."/>
            <person name="Cheng J.F."/>
            <person name="Han C."/>
            <person name="Goodwin L."/>
            <person name="Pitluck S."/>
            <person name="Liolios K."/>
            <person name="Pati A."/>
            <person name="Ivanova N."/>
            <person name="Mavromatis K."/>
            <person name="Chen A."/>
            <person name="Palaniappan K."/>
            <person name="Land M."/>
            <person name="Hauser L."/>
            <person name="Chang Y.J."/>
            <person name="Jeffries C.D."/>
            <person name="Detter J.C."/>
            <person name="Brettin T."/>
            <person name="Spring S."/>
            <person name="Rohde M."/>
            <person name="Goker M."/>
            <person name="Woyke T."/>
            <person name="Bristow J."/>
            <person name="Eisen J.A."/>
            <person name="Markowitz V."/>
            <person name="Hugenholtz P."/>
            <person name="Kyrpides N.C."/>
            <person name="Klenk H.P."/>
        </authorList>
    </citation>
    <scope>NUCLEOTIDE SEQUENCE [LARGE SCALE GENOMIC DNA]</scope>
    <source>
        <strain evidence="3">DSM 12809 / NBRC 114555 / N2460</strain>
    </source>
</reference>
<accession>D4H439</accession>
<keyword evidence="1" id="KW-0472">Membrane</keyword>
<organism evidence="2 3">
    <name type="scientific">Denitrovibrio acetiphilus (strain DSM 12809 / NBRC 114555 / N2460)</name>
    <dbReference type="NCBI Taxonomy" id="522772"/>
    <lineage>
        <taxon>Bacteria</taxon>
        <taxon>Pseudomonadati</taxon>
        <taxon>Deferribacterota</taxon>
        <taxon>Deferribacteres</taxon>
        <taxon>Deferribacterales</taxon>
        <taxon>Geovibrionaceae</taxon>
        <taxon>Denitrovibrio</taxon>
    </lineage>
</organism>
<evidence type="ECO:0000313" key="2">
    <source>
        <dbReference type="EMBL" id="ADD67350.1"/>
    </source>
</evidence>
<dbReference type="STRING" id="522772.Dacet_0552"/>
<gene>
    <name evidence="2" type="ordered locus">Dacet_0552</name>
</gene>
<dbReference type="Proteomes" id="UP000002012">
    <property type="component" value="Chromosome"/>
</dbReference>
<dbReference type="Pfam" id="PF07178">
    <property type="entry name" value="TraL"/>
    <property type="match status" value="1"/>
</dbReference>
<feature type="transmembrane region" description="Helical" evidence="1">
    <location>
        <begin position="23"/>
        <end position="52"/>
    </location>
</feature>
<evidence type="ECO:0000313" key="3">
    <source>
        <dbReference type="Proteomes" id="UP000002012"/>
    </source>
</evidence>
<dbReference type="PaxDb" id="522772-Dacet_0552"/>
<keyword evidence="3" id="KW-1185">Reference proteome</keyword>
<dbReference type="GO" id="GO:0019867">
    <property type="term" value="C:outer membrane"/>
    <property type="evidence" value="ECO:0007669"/>
    <property type="project" value="InterPro"/>
</dbReference>
<keyword evidence="1" id="KW-0812">Transmembrane</keyword>
<dbReference type="KEGG" id="dap:Dacet_0552"/>
<protein>
    <submittedName>
        <fullName evidence="2">Type IV conjugative transfer system protein TraL</fullName>
    </submittedName>
</protein>
<name>D4H439_DENA2</name>
<sequence>MRSYVPQYLHKPVKIMMLDSDEFVILANGVLVGVLLKSIVLFILVLVIFFIYRKGKEKHPRGFFRHIPHMLGLKQFRHFPNIFIRNFME</sequence>
<dbReference type="InParanoid" id="D4H439"/>
<dbReference type="RefSeq" id="WP_013009894.1">
    <property type="nucleotide sequence ID" value="NC_013943.1"/>
</dbReference>
<dbReference type="EMBL" id="CP001968">
    <property type="protein sequence ID" value="ADD67350.1"/>
    <property type="molecule type" value="Genomic_DNA"/>
</dbReference>
<dbReference type="InterPro" id="IPR009838">
    <property type="entry name" value="T4SS_TraL"/>
</dbReference>